<organism evidence="1 2">
    <name type="scientific">Candidatus Brocadia carolinensis</name>
    <dbReference type="NCBI Taxonomy" id="1004156"/>
    <lineage>
        <taxon>Bacteria</taxon>
        <taxon>Pseudomonadati</taxon>
        <taxon>Planctomycetota</taxon>
        <taxon>Candidatus Brocadiia</taxon>
        <taxon>Candidatus Brocadiales</taxon>
        <taxon>Candidatus Brocadiaceae</taxon>
        <taxon>Candidatus Brocadia</taxon>
    </lineage>
</organism>
<evidence type="ECO:0000313" key="1">
    <source>
        <dbReference type="EMBL" id="OOP57402.1"/>
    </source>
</evidence>
<accession>A0A1V4AW97</accession>
<sequence>MFYCLTSLWDSIIFCPSLQHDEALLQDWARNGRISKGFEGILRKKTPKRRFVFSMKTIAQTGERKQPKIRTEMSGKRLAVHAGLSPVLTFMGNLLFRQGIQDAVGKEREANAQYQMVDAMQMVVIGLIAGATSMVQITKVWADDVLIKIAGWRRIPVDTTIGRMMKLVTQGDIVELTGVIHRFRGQVWKRVVRSGHKLRSALSDM</sequence>
<evidence type="ECO:0000313" key="2">
    <source>
        <dbReference type="Proteomes" id="UP000189681"/>
    </source>
</evidence>
<proteinExistence type="predicted"/>
<name>A0A1V4AW97_9BACT</name>
<reference evidence="1 2" key="1">
    <citation type="journal article" date="2017" name="Water Res.">
        <title>Discovery and metagenomic analysis of an anammox bacterial enrichment related to Candidatus "Brocadia caroliniensis" in a full-scale glycerol-fed nitritation-denitritation separate centrate treatment process.</title>
        <authorList>
            <person name="Park H."/>
            <person name="Brotto A.C."/>
            <person name="van Loosdrecht M.C."/>
            <person name="Chandran K."/>
        </authorList>
    </citation>
    <scope>NUCLEOTIDE SEQUENCE [LARGE SCALE GENOMIC DNA]</scope>
    <source>
        <strain evidence="1">26THWARD</strain>
    </source>
</reference>
<protein>
    <submittedName>
        <fullName evidence="1">Uncharacterized protein</fullName>
    </submittedName>
</protein>
<gene>
    <name evidence="1" type="ORF">AYP45_03545</name>
</gene>
<dbReference type="AlphaFoldDB" id="A0A1V4AW97"/>
<dbReference type="STRING" id="1004156.AYP45_03545"/>
<comment type="caution">
    <text evidence="1">The sequence shown here is derived from an EMBL/GenBank/DDBJ whole genome shotgun (WGS) entry which is preliminary data.</text>
</comment>
<dbReference type="Proteomes" id="UP000189681">
    <property type="component" value="Unassembled WGS sequence"/>
</dbReference>
<dbReference type="EMBL" id="AYTS01000034">
    <property type="protein sequence ID" value="OOP57402.1"/>
    <property type="molecule type" value="Genomic_DNA"/>
</dbReference>